<dbReference type="SMART" id="SM00345">
    <property type="entry name" value="HTH_GNTR"/>
    <property type="match status" value="1"/>
</dbReference>
<evidence type="ECO:0000259" key="4">
    <source>
        <dbReference type="PROSITE" id="PS50949"/>
    </source>
</evidence>
<dbReference type="RefSeq" id="WP_165611343.1">
    <property type="nucleotide sequence ID" value="NZ_FOZG01000003.1"/>
</dbReference>
<dbReference type="PROSITE" id="PS50949">
    <property type="entry name" value="HTH_GNTR"/>
    <property type="match status" value="1"/>
</dbReference>
<reference evidence="5 6" key="1">
    <citation type="submission" date="2016-10" db="EMBL/GenBank/DDBJ databases">
        <authorList>
            <person name="de Groot N.N."/>
        </authorList>
    </citation>
    <scope>NUCLEOTIDE SEQUENCE [LARGE SCALE GENOMIC DNA]</scope>
    <source>
        <strain evidence="5 6">S5-249</strain>
    </source>
</reference>
<dbReference type="STRING" id="1166337.SAMN05192580_3454"/>
<dbReference type="Gene3D" id="1.10.10.10">
    <property type="entry name" value="Winged helix-like DNA-binding domain superfamily/Winged helix DNA-binding domain"/>
    <property type="match status" value="1"/>
</dbReference>
<keyword evidence="3" id="KW-0804">Transcription</keyword>
<protein>
    <submittedName>
        <fullName evidence="5">Transcriptional regulator, GntR family</fullName>
    </submittedName>
</protein>
<dbReference type="EMBL" id="FOZG01000003">
    <property type="protein sequence ID" value="SFS10699.1"/>
    <property type="molecule type" value="Genomic_DNA"/>
</dbReference>
<dbReference type="CDD" id="cd07377">
    <property type="entry name" value="WHTH_GntR"/>
    <property type="match status" value="1"/>
</dbReference>
<dbReference type="SMART" id="SM00895">
    <property type="entry name" value="FCD"/>
    <property type="match status" value="1"/>
</dbReference>
<dbReference type="SUPFAM" id="SSF48008">
    <property type="entry name" value="GntR ligand-binding domain-like"/>
    <property type="match status" value="1"/>
</dbReference>
<dbReference type="Gene3D" id="1.20.120.530">
    <property type="entry name" value="GntR ligand-binding domain-like"/>
    <property type="match status" value="1"/>
</dbReference>
<keyword evidence="2" id="KW-0238">DNA-binding</keyword>
<dbReference type="InterPro" id="IPR008920">
    <property type="entry name" value="TF_FadR/GntR_C"/>
</dbReference>
<evidence type="ECO:0000256" key="3">
    <source>
        <dbReference type="ARBA" id="ARBA00023163"/>
    </source>
</evidence>
<organism evidence="5 6">
    <name type="scientific">Sphingomonas jatrophae</name>
    <dbReference type="NCBI Taxonomy" id="1166337"/>
    <lineage>
        <taxon>Bacteria</taxon>
        <taxon>Pseudomonadati</taxon>
        <taxon>Pseudomonadota</taxon>
        <taxon>Alphaproteobacteria</taxon>
        <taxon>Sphingomonadales</taxon>
        <taxon>Sphingomonadaceae</taxon>
        <taxon>Sphingomonas</taxon>
    </lineage>
</organism>
<evidence type="ECO:0000256" key="2">
    <source>
        <dbReference type="ARBA" id="ARBA00023125"/>
    </source>
</evidence>
<dbReference type="AlphaFoldDB" id="A0A1I6M4U7"/>
<sequence>MSAPLPKRRLRQPRVAEIVASSLRSRILSGQLGDGDLLPKQEELLSEFGVSPPAIREAFRILETEGLITVIRGNVGGAVVHVPHSGTAAYMLGLVLESRGVSLADLIDGMRTLEPACAAEAAQRPDRGTTVLPRLRANIDASMAAIDDPKTFISLARAFHTELVNHCGNETMSLVVGALEKLWTAQVDLLALNPSVHGTFSDRAVRLSLAHEHERIYRAIEEGDAQSAERAIREHYSGGGERRHGFDTSITIKADTLRA</sequence>
<name>A0A1I6M4U7_9SPHN</name>
<proteinExistence type="predicted"/>
<dbReference type="InterPro" id="IPR000524">
    <property type="entry name" value="Tscrpt_reg_HTH_GntR"/>
</dbReference>
<dbReference type="InterPro" id="IPR036390">
    <property type="entry name" value="WH_DNA-bd_sf"/>
</dbReference>
<accession>A0A1I6M4U7</accession>
<dbReference type="PANTHER" id="PTHR43537:SF5">
    <property type="entry name" value="UXU OPERON TRANSCRIPTIONAL REGULATOR"/>
    <property type="match status" value="1"/>
</dbReference>
<evidence type="ECO:0000256" key="1">
    <source>
        <dbReference type="ARBA" id="ARBA00023015"/>
    </source>
</evidence>
<keyword evidence="6" id="KW-1185">Reference proteome</keyword>
<gene>
    <name evidence="5" type="ORF">SAMN05192580_3454</name>
</gene>
<dbReference type="InterPro" id="IPR011711">
    <property type="entry name" value="GntR_C"/>
</dbReference>
<keyword evidence="1" id="KW-0805">Transcription regulation</keyword>
<dbReference type="GO" id="GO:0003700">
    <property type="term" value="F:DNA-binding transcription factor activity"/>
    <property type="evidence" value="ECO:0007669"/>
    <property type="project" value="InterPro"/>
</dbReference>
<dbReference type="Pfam" id="PF07729">
    <property type="entry name" value="FCD"/>
    <property type="match status" value="1"/>
</dbReference>
<dbReference type="PRINTS" id="PR00035">
    <property type="entry name" value="HTHGNTR"/>
</dbReference>
<dbReference type="InterPro" id="IPR036388">
    <property type="entry name" value="WH-like_DNA-bd_sf"/>
</dbReference>
<dbReference type="Pfam" id="PF00392">
    <property type="entry name" value="GntR"/>
    <property type="match status" value="1"/>
</dbReference>
<dbReference type="PANTHER" id="PTHR43537">
    <property type="entry name" value="TRANSCRIPTIONAL REGULATOR, GNTR FAMILY"/>
    <property type="match status" value="1"/>
</dbReference>
<dbReference type="Proteomes" id="UP000198824">
    <property type="component" value="Unassembled WGS sequence"/>
</dbReference>
<dbReference type="SUPFAM" id="SSF46785">
    <property type="entry name" value="Winged helix' DNA-binding domain"/>
    <property type="match status" value="1"/>
</dbReference>
<feature type="domain" description="HTH gntR-type" evidence="4">
    <location>
        <begin position="13"/>
        <end position="83"/>
    </location>
</feature>
<evidence type="ECO:0000313" key="5">
    <source>
        <dbReference type="EMBL" id="SFS10699.1"/>
    </source>
</evidence>
<evidence type="ECO:0000313" key="6">
    <source>
        <dbReference type="Proteomes" id="UP000198824"/>
    </source>
</evidence>
<dbReference type="GO" id="GO:0003677">
    <property type="term" value="F:DNA binding"/>
    <property type="evidence" value="ECO:0007669"/>
    <property type="project" value="UniProtKB-KW"/>
</dbReference>